<protein>
    <submittedName>
        <fullName evidence="1">Uncharacterized protein</fullName>
    </submittedName>
</protein>
<name>A0ABP0VYP4_9BRYO</name>
<dbReference type="EMBL" id="OZ020107">
    <property type="protein sequence ID" value="CAK9258881.1"/>
    <property type="molecule type" value="Genomic_DNA"/>
</dbReference>
<sequence length="81" mass="9375">MQVQMWIGIAKFSALYVQEMITTRDQFLQIFVFCSDGLAPQVLMPPGLQWPSEHLMYNMLTTNIIVPTSSRGCWTQRMFLS</sequence>
<dbReference type="Proteomes" id="UP001497444">
    <property type="component" value="Chromosome 12"/>
</dbReference>
<gene>
    <name evidence="1" type="ORF">CSSPJE1EN1_LOCUS4359</name>
</gene>
<accession>A0ABP0VYP4</accession>
<organism evidence="1 2">
    <name type="scientific">Sphagnum jensenii</name>
    <dbReference type="NCBI Taxonomy" id="128206"/>
    <lineage>
        <taxon>Eukaryota</taxon>
        <taxon>Viridiplantae</taxon>
        <taxon>Streptophyta</taxon>
        <taxon>Embryophyta</taxon>
        <taxon>Bryophyta</taxon>
        <taxon>Sphagnophytina</taxon>
        <taxon>Sphagnopsida</taxon>
        <taxon>Sphagnales</taxon>
        <taxon>Sphagnaceae</taxon>
        <taxon>Sphagnum</taxon>
    </lineage>
</organism>
<reference evidence="1" key="1">
    <citation type="submission" date="2024-02" db="EMBL/GenBank/DDBJ databases">
        <authorList>
            <consortium name="ELIXIR-Norway"/>
            <consortium name="Elixir Norway"/>
        </authorList>
    </citation>
    <scope>NUCLEOTIDE SEQUENCE</scope>
</reference>
<keyword evidence="2" id="KW-1185">Reference proteome</keyword>
<evidence type="ECO:0000313" key="2">
    <source>
        <dbReference type="Proteomes" id="UP001497444"/>
    </source>
</evidence>
<proteinExistence type="predicted"/>
<evidence type="ECO:0000313" key="1">
    <source>
        <dbReference type="EMBL" id="CAK9258881.1"/>
    </source>
</evidence>